<dbReference type="InterPro" id="IPR010862">
    <property type="entry name" value="DUF1493"/>
</dbReference>
<dbReference type="EMBL" id="JACIDM010000001">
    <property type="protein sequence ID" value="MBB4081706.1"/>
    <property type="molecule type" value="Genomic_DNA"/>
</dbReference>
<evidence type="ECO:0000256" key="1">
    <source>
        <dbReference type="SAM" id="Phobius"/>
    </source>
</evidence>
<dbReference type="AlphaFoldDB" id="A0A7W6JCM8"/>
<keyword evidence="1" id="KW-0472">Membrane</keyword>
<protein>
    <recommendedName>
        <fullName evidence="4">DUF1493 family protein</fullName>
    </recommendedName>
</protein>
<keyword evidence="1" id="KW-0812">Transmembrane</keyword>
<evidence type="ECO:0000313" key="2">
    <source>
        <dbReference type="EMBL" id="MBB4081706.1"/>
    </source>
</evidence>
<comment type="caution">
    <text evidence="2">The sequence shown here is derived from an EMBL/GenBank/DDBJ whole genome shotgun (WGS) entry which is preliminary data.</text>
</comment>
<organism evidence="2 3">
    <name type="scientific">Brevundimonas lenta</name>
    <dbReference type="NCBI Taxonomy" id="424796"/>
    <lineage>
        <taxon>Bacteria</taxon>
        <taxon>Pseudomonadati</taxon>
        <taxon>Pseudomonadota</taxon>
        <taxon>Alphaproteobacteria</taxon>
        <taxon>Caulobacterales</taxon>
        <taxon>Caulobacteraceae</taxon>
        <taxon>Brevundimonas</taxon>
    </lineage>
</organism>
<evidence type="ECO:0000313" key="3">
    <source>
        <dbReference type="Proteomes" id="UP000529946"/>
    </source>
</evidence>
<reference evidence="2 3" key="1">
    <citation type="submission" date="2020-08" db="EMBL/GenBank/DDBJ databases">
        <title>Genomic Encyclopedia of Type Strains, Phase IV (KMG-IV): sequencing the most valuable type-strain genomes for metagenomic binning, comparative biology and taxonomic classification.</title>
        <authorList>
            <person name="Goeker M."/>
        </authorList>
    </citation>
    <scope>NUCLEOTIDE SEQUENCE [LARGE SCALE GENOMIC DNA]</scope>
    <source>
        <strain evidence="2 3">DSM 23960</strain>
    </source>
</reference>
<dbReference type="Proteomes" id="UP000529946">
    <property type="component" value="Unassembled WGS sequence"/>
</dbReference>
<gene>
    <name evidence="2" type="ORF">GGR12_000545</name>
</gene>
<keyword evidence="1" id="KW-1133">Transmembrane helix</keyword>
<feature type="transmembrane region" description="Helical" evidence="1">
    <location>
        <begin position="121"/>
        <end position="140"/>
    </location>
</feature>
<name>A0A7W6JCM8_9CAUL</name>
<proteinExistence type="predicted"/>
<dbReference type="Pfam" id="PF07377">
    <property type="entry name" value="DUF1493"/>
    <property type="match status" value="1"/>
</dbReference>
<accession>A0A7W6JCM8</accession>
<keyword evidence="3" id="KW-1185">Reference proteome</keyword>
<dbReference type="RefSeq" id="WP_183202645.1">
    <property type="nucleotide sequence ID" value="NZ_BAAAER010000002.1"/>
</dbReference>
<evidence type="ECO:0008006" key="4">
    <source>
        <dbReference type="Google" id="ProtNLM"/>
    </source>
</evidence>
<sequence length="141" mass="16148">MSAMRDAVLAFVEDFRGATPPLADDVDLFDVLGITGDDASEFMDAFVDRFGVDAANYLWYFHHEEEGQNFGGVFFKPPNQRVTRIPVTLAMLTEAARTRWWPVDYPEHTLPRARWDIRINLAFFALSIGALLAWAGWRFFN</sequence>